<dbReference type="OrthoDB" id="9786526at2"/>
<dbReference type="InterPro" id="IPR036388">
    <property type="entry name" value="WH-like_DNA-bd_sf"/>
</dbReference>
<keyword evidence="3" id="KW-0238">DNA-binding</keyword>
<dbReference type="Gene3D" id="1.10.10.10">
    <property type="entry name" value="Winged helix-like DNA-binding domain superfamily/Winged helix DNA-binding domain"/>
    <property type="match status" value="1"/>
</dbReference>
<accession>A0A437PBW8</accession>
<evidence type="ECO:0000256" key="3">
    <source>
        <dbReference type="ARBA" id="ARBA00023125"/>
    </source>
</evidence>
<dbReference type="AlphaFoldDB" id="A0A437PBW8"/>
<dbReference type="InterPro" id="IPR000847">
    <property type="entry name" value="LysR_HTH_N"/>
</dbReference>
<proteinExistence type="inferred from homology"/>
<keyword evidence="7" id="KW-1185">Reference proteome</keyword>
<evidence type="ECO:0000256" key="2">
    <source>
        <dbReference type="ARBA" id="ARBA00023015"/>
    </source>
</evidence>
<dbReference type="FunFam" id="1.10.10.10:FF:000001">
    <property type="entry name" value="LysR family transcriptional regulator"/>
    <property type="match status" value="1"/>
</dbReference>
<feature type="domain" description="HTH lysR-type" evidence="5">
    <location>
        <begin position="2"/>
        <end position="59"/>
    </location>
</feature>
<dbReference type="InterPro" id="IPR036390">
    <property type="entry name" value="WH_DNA-bd_sf"/>
</dbReference>
<evidence type="ECO:0000313" key="6">
    <source>
        <dbReference type="EMBL" id="RVU19749.1"/>
    </source>
</evidence>
<dbReference type="PRINTS" id="PR00039">
    <property type="entry name" value="HTHLYSR"/>
</dbReference>
<organism evidence="6 7">
    <name type="scientific">Methylobacterium oryzihabitans</name>
    <dbReference type="NCBI Taxonomy" id="2499852"/>
    <lineage>
        <taxon>Bacteria</taxon>
        <taxon>Pseudomonadati</taxon>
        <taxon>Pseudomonadota</taxon>
        <taxon>Alphaproteobacteria</taxon>
        <taxon>Hyphomicrobiales</taxon>
        <taxon>Methylobacteriaceae</taxon>
        <taxon>Methylobacterium</taxon>
    </lineage>
</organism>
<dbReference type="PROSITE" id="PS50931">
    <property type="entry name" value="HTH_LYSR"/>
    <property type="match status" value="1"/>
</dbReference>
<name>A0A437PBW8_9HYPH</name>
<gene>
    <name evidence="6" type="ORF">EOE48_07310</name>
</gene>
<dbReference type="Gene3D" id="3.40.190.10">
    <property type="entry name" value="Periplasmic binding protein-like II"/>
    <property type="match status" value="2"/>
</dbReference>
<comment type="similarity">
    <text evidence="1">Belongs to the LysR transcriptional regulatory family.</text>
</comment>
<evidence type="ECO:0000256" key="1">
    <source>
        <dbReference type="ARBA" id="ARBA00009437"/>
    </source>
</evidence>
<sequence>MPTLKQLDALHWIAALGSFERAAERLGTTQSAVSKRIHELEAALGVEIFDRSQRGARLTPTGEAVLATAGDMLDLRDRLLDFAGQDPPSMRRLRFGVTELTAMTWLPAFVSELRAAYPRVALEPEVEQSADLLERLESGSLDFIVVPDVFWHSACRAVPLGSVENAWFSSPGLVGEPHPIGLDELMTRPILVQGNRSGSGLFYERWLHQHGASPRRAIRSNSMTALVGLTMAGIGISYMPRLCLGGIVASGDLRIVETDPPLPPVTYVLMVRAGEAQTLVATVTDLARRTCDFSRPVRWS</sequence>
<dbReference type="SUPFAM" id="SSF46785">
    <property type="entry name" value="Winged helix' DNA-binding domain"/>
    <property type="match status" value="1"/>
</dbReference>
<dbReference type="InterPro" id="IPR005119">
    <property type="entry name" value="LysR_subst-bd"/>
</dbReference>
<dbReference type="Pfam" id="PF00126">
    <property type="entry name" value="HTH_1"/>
    <property type="match status" value="1"/>
</dbReference>
<reference evidence="6 7" key="1">
    <citation type="submission" date="2019-01" db="EMBL/GenBank/DDBJ databases">
        <authorList>
            <person name="Chen W.-M."/>
        </authorList>
    </citation>
    <scope>NUCLEOTIDE SEQUENCE [LARGE SCALE GENOMIC DNA]</scope>
    <source>
        <strain evidence="6 7">TER-1</strain>
    </source>
</reference>
<dbReference type="Pfam" id="PF03466">
    <property type="entry name" value="LysR_substrate"/>
    <property type="match status" value="1"/>
</dbReference>
<dbReference type="PANTHER" id="PTHR30126">
    <property type="entry name" value="HTH-TYPE TRANSCRIPTIONAL REGULATOR"/>
    <property type="match status" value="1"/>
</dbReference>
<keyword evidence="2" id="KW-0805">Transcription regulation</keyword>
<dbReference type="GO" id="GO:0003700">
    <property type="term" value="F:DNA-binding transcription factor activity"/>
    <property type="evidence" value="ECO:0007669"/>
    <property type="project" value="InterPro"/>
</dbReference>
<dbReference type="GO" id="GO:0000976">
    <property type="term" value="F:transcription cis-regulatory region binding"/>
    <property type="evidence" value="ECO:0007669"/>
    <property type="project" value="TreeGrafter"/>
</dbReference>
<evidence type="ECO:0000313" key="7">
    <source>
        <dbReference type="Proteomes" id="UP000286997"/>
    </source>
</evidence>
<dbReference type="PANTHER" id="PTHR30126:SF77">
    <property type="entry name" value="TRANSCRIPTIONAL REGULATORY PROTEIN"/>
    <property type="match status" value="1"/>
</dbReference>
<dbReference type="SUPFAM" id="SSF53850">
    <property type="entry name" value="Periplasmic binding protein-like II"/>
    <property type="match status" value="1"/>
</dbReference>
<comment type="caution">
    <text evidence="6">The sequence shown here is derived from an EMBL/GenBank/DDBJ whole genome shotgun (WGS) entry which is preliminary data.</text>
</comment>
<evidence type="ECO:0000256" key="4">
    <source>
        <dbReference type="ARBA" id="ARBA00023163"/>
    </source>
</evidence>
<dbReference type="EMBL" id="SACP01000005">
    <property type="protein sequence ID" value="RVU19749.1"/>
    <property type="molecule type" value="Genomic_DNA"/>
</dbReference>
<protein>
    <submittedName>
        <fullName evidence="6">LysR family transcriptional regulator</fullName>
    </submittedName>
</protein>
<dbReference type="CDD" id="cd05466">
    <property type="entry name" value="PBP2_LTTR_substrate"/>
    <property type="match status" value="1"/>
</dbReference>
<evidence type="ECO:0000259" key="5">
    <source>
        <dbReference type="PROSITE" id="PS50931"/>
    </source>
</evidence>
<dbReference type="Proteomes" id="UP000286997">
    <property type="component" value="Unassembled WGS sequence"/>
</dbReference>
<dbReference type="RefSeq" id="WP_127728133.1">
    <property type="nucleotide sequence ID" value="NZ_SACP01000005.1"/>
</dbReference>
<keyword evidence="4" id="KW-0804">Transcription</keyword>